<dbReference type="GO" id="GO:0070059">
    <property type="term" value="P:intrinsic apoptotic signaling pathway in response to endoplasmic reticulum stress"/>
    <property type="evidence" value="ECO:0007669"/>
    <property type="project" value="TreeGrafter"/>
</dbReference>
<keyword evidence="15 20" id="KW-0472">Membrane</keyword>
<feature type="domain" description="Protein kinase" evidence="21">
    <location>
        <begin position="263"/>
        <end position="501"/>
    </location>
</feature>
<evidence type="ECO:0000256" key="1">
    <source>
        <dbReference type="ARBA" id="ARBA00001946"/>
    </source>
</evidence>
<keyword evidence="12" id="KW-0256">Endoplasmic reticulum</keyword>
<dbReference type="EMBL" id="LN609397">
    <property type="protein sequence ID" value="CEF60106.2"/>
    <property type="molecule type" value="Genomic_DNA"/>
</dbReference>
<proteinExistence type="predicted"/>
<feature type="region of interest" description="Disordered" evidence="19">
    <location>
        <begin position="673"/>
        <end position="714"/>
    </location>
</feature>
<evidence type="ECO:0000256" key="18">
    <source>
        <dbReference type="ARBA" id="ARBA00048679"/>
    </source>
</evidence>
<gene>
    <name evidence="23 25 26" type="ORF">SRAE_X000184600</name>
</gene>
<feature type="compositionally biased region" description="Basic and acidic residues" evidence="19">
    <location>
        <begin position="686"/>
        <end position="698"/>
    </location>
</feature>
<evidence type="ECO:0000256" key="20">
    <source>
        <dbReference type="SAM" id="Phobius"/>
    </source>
</evidence>
<dbReference type="SMART" id="SM00220">
    <property type="entry name" value="S_TKc"/>
    <property type="match status" value="1"/>
</dbReference>
<evidence type="ECO:0000256" key="7">
    <source>
        <dbReference type="ARBA" id="ARBA00022692"/>
    </source>
</evidence>
<evidence type="ECO:0000256" key="8">
    <source>
        <dbReference type="ARBA" id="ARBA00022729"/>
    </source>
</evidence>
<dbReference type="InterPro" id="IPR038357">
    <property type="entry name" value="KEN_sf"/>
</dbReference>
<accession>A0A090KW52</accession>
<keyword evidence="6" id="KW-0808">Transferase</keyword>
<comment type="catalytic activity">
    <reaction evidence="17">
        <text>L-threonyl-[protein] + ATP = O-phospho-L-threonyl-[protein] + ADP + H(+)</text>
        <dbReference type="Rhea" id="RHEA:46608"/>
        <dbReference type="Rhea" id="RHEA-COMP:11060"/>
        <dbReference type="Rhea" id="RHEA-COMP:11605"/>
        <dbReference type="ChEBI" id="CHEBI:15378"/>
        <dbReference type="ChEBI" id="CHEBI:30013"/>
        <dbReference type="ChEBI" id="CHEBI:30616"/>
        <dbReference type="ChEBI" id="CHEBI:61977"/>
        <dbReference type="ChEBI" id="CHEBI:456216"/>
        <dbReference type="EC" id="2.7.11.1"/>
    </reaction>
</comment>
<evidence type="ECO:0000313" key="24">
    <source>
        <dbReference type="Proteomes" id="UP000035682"/>
    </source>
</evidence>
<keyword evidence="5" id="KW-0597">Phosphoprotein</keyword>
<reference evidence="24" key="2">
    <citation type="submission" date="2014-09" db="EMBL/GenBank/DDBJ databases">
        <authorList>
            <person name="Martin A.A."/>
        </authorList>
    </citation>
    <scope>NUCLEOTIDE SEQUENCE</scope>
    <source>
        <strain evidence="24">ED321</strain>
    </source>
</reference>
<keyword evidence="9" id="KW-0547">Nucleotide-binding</keyword>
<dbReference type="InterPro" id="IPR011009">
    <property type="entry name" value="Kinase-like_dom_sf"/>
</dbReference>
<dbReference type="PROSITE" id="PS51392">
    <property type="entry name" value="KEN"/>
    <property type="match status" value="1"/>
</dbReference>
<dbReference type="WormBase" id="SRAE_X000184600">
    <property type="protein sequence ID" value="SRP11622"/>
    <property type="gene ID" value="WBGene00267423"/>
</dbReference>
<dbReference type="GO" id="GO:0016787">
    <property type="term" value="F:hydrolase activity"/>
    <property type="evidence" value="ECO:0007669"/>
    <property type="project" value="UniProtKB-KW"/>
</dbReference>
<evidence type="ECO:0000256" key="5">
    <source>
        <dbReference type="ARBA" id="ARBA00022553"/>
    </source>
</evidence>
<evidence type="ECO:0000256" key="12">
    <source>
        <dbReference type="ARBA" id="ARBA00022824"/>
    </source>
</evidence>
<evidence type="ECO:0000313" key="23">
    <source>
        <dbReference type="EMBL" id="CEF60106.2"/>
    </source>
</evidence>
<evidence type="ECO:0000256" key="2">
    <source>
        <dbReference type="ARBA" id="ARBA00004115"/>
    </source>
</evidence>
<evidence type="ECO:0000256" key="6">
    <source>
        <dbReference type="ARBA" id="ARBA00022679"/>
    </source>
</evidence>
<dbReference type="EC" id="2.7.11.1" evidence="3"/>
<evidence type="ECO:0000256" key="13">
    <source>
        <dbReference type="ARBA" id="ARBA00022840"/>
    </source>
</evidence>
<dbReference type="Pfam" id="PF00069">
    <property type="entry name" value="Pkinase"/>
    <property type="match status" value="1"/>
</dbReference>
<dbReference type="Gene3D" id="3.30.200.20">
    <property type="entry name" value="Phosphorylase Kinase, domain 1"/>
    <property type="match status" value="1"/>
</dbReference>
<dbReference type="InterPro" id="IPR010513">
    <property type="entry name" value="KEN_dom"/>
</dbReference>
<organism evidence="23">
    <name type="scientific">Strongyloides ratti</name>
    <name type="common">Parasitic roundworm</name>
    <dbReference type="NCBI Taxonomy" id="34506"/>
    <lineage>
        <taxon>Eukaryota</taxon>
        <taxon>Metazoa</taxon>
        <taxon>Ecdysozoa</taxon>
        <taxon>Nematoda</taxon>
        <taxon>Chromadorea</taxon>
        <taxon>Rhabditida</taxon>
        <taxon>Tylenchina</taxon>
        <taxon>Panagrolaimomorpha</taxon>
        <taxon>Strongyloidoidea</taxon>
        <taxon>Strongyloididae</taxon>
        <taxon>Strongyloides</taxon>
    </lineage>
</organism>
<evidence type="ECO:0000313" key="26">
    <source>
        <dbReference type="WormBase" id="SRAE_X000184600"/>
    </source>
</evidence>
<keyword evidence="4" id="KW-0723">Serine/threonine-protein kinase</keyword>
<dbReference type="GO" id="GO:0005524">
    <property type="term" value="F:ATP binding"/>
    <property type="evidence" value="ECO:0007669"/>
    <property type="project" value="UniProtKB-KW"/>
</dbReference>
<evidence type="ECO:0000256" key="15">
    <source>
        <dbReference type="ARBA" id="ARBA00023136"/>
    </source>
</evidence>
<comment type="subcellular location">
    <subcellularLocation>
        <location evidence="2">Endoplasmic reticulum membrane</location>
        <topology evidence="2">Single-pass type I membrane protein</topology>
    </subcellularLocation>
</comment>
<evidence type="ECO:0000313" key="25">
    <source>
        <dbReference type="WBParaSite" id="SRAE_X000184600.1"/>
    </source>
</evidence>
<dbReference type="SMART" id="SM00580">
    <property type="entry name" value="PUG"/>
    <property type="match status" value="1"/>
</dbReference>
<dbReference type="CDD" id="cd10422">
    <property type="entry name" value="RNase_Ire1"/>
    <property type="match status" value="1"/>
</dbReference>
<reference evidence="23" key="1">
    <citation type="submission" date="2014-09" db="EMBL/GenBank/DDBJ databases">
        <authorList>
            <person name="Aslett A.Martin."/>
        </authorList>
    </citation>
    <scope>NUCLEOTIDE SEQUENCE</scope>
    <source>
        <strain evidence="23">ED321 Heterogonic</strain>
    </source>
</reference>
<evidence type="ECO:0000256" key="10">
    <source>
        <dbReference type="ARBA" id="ARBA00022777"/>
    </source>
</evidence>
<reference evidence="25" key="3">
    <citation type="submission" date="2020-12" db="UniProtKB">
        <authorList>
            <consortium name="WormBaseParasite"/>
        </authorList>
    </citation>
    <scope>IDENTIFICATION</scope>
</reference>
<evidence type="ECO:0000256" key="3">
    <source>
        <dbReference type="ARBA" id="ARBA00012513"/>
    </source>
</evidence>
<dbReference type="RefSeq" id="XP_024499316.1">
    <property type="nucleotide sequence ID" value="XM_024653573.1"/>
</dbReference>
<dbReference type="GO" id="GO:0006397">
    <property type="term" value="P:mRNA processing"/>
    <property type="evidence" value="ECO:0007669"/>
    <property type="project" value="InterPro"/>
</dbReference>
<feature type="domain" description="KEN" evidence="22">
    <location>
        <begin position="504"/>
        <end position="632"/>
    </location>
</feature>
<dbReference type="GO" id="GO:0036498">
    <property type="term" value="P:IRE1-mediated unfolded protein response"/>
    <property type="evidence" value="ECO:0007669"/>
    <property type="project" value="TreeGrafter"/>
</dbReference>
<dbReference type="OrthoDB" id="63989at2759"/>
<evidence type="ECO:0000256" key="11">
    <source>
        <dbReference type="ARBA" id="ARBA00022801"/>
    </source>
</evidence>
<keyword evidence="7 20" id="KW-0812">Transmembrane</keyword>
<keyword evidence="14 20" id="KW-1133">Transmembrane helix</keyword>
<evidence type="ECO:0000256" key="19">
    <source>
        <dbReference type="SAM" id="MobiDB-lite"/>
    </source>
</evidence>
<dbReference type="FunFam" id="1.20.1440.180:FF:000001">
    <property type="entry name" value="Serine/threonine-protein kinase/endoribonuclease IRE1"/>
    <property type="match status" value="1"/>
</dbReference>
<evidence type="ECO:0000256" key="17">
    <source>
        <dbReference type="ARBA" id="ARBA00047899"/>
    </source>
</evidence>
<dbReference type="AlphaFoldDB" id="A0A090KW52"/>
<dbReference type="GO" id="GO:0010468">
    <property type="term" value="P:regulation of gene expression"/>
    <property type="evidence" value="ECO:0007669"/>
    <property type="project" value="UniProtKB-ARBA"/>
</dbReference>
<dbReference type="SUPFAM" id="SSF56112">
    <property type="entry name" value="Protein kinase-like (PK-like)"/>
    <property type="match status" value="1"/>
</dbReference>
<dbReference type="GO" id="GO:0080090">
    <property type="term" value="P:regulation of primary metabolic process"/>
    <property type="evidence" value="ECO:0007669"/>
    <property type="project" value="UniProtKB-ARBA"/>
</dbReference>
<comment type="cofactor">
    <cofactor evidence="1">
        <name>Mg(2+)</name>
        <dbReference type="ChEBI" id="CHEBI:18420"/>
    </cofactor>
</comment>
<dbReference type="Gene3D" id="1.20.1440.180">
    <property type="entry name" value="KEN domain"/>
    <property type="match status" value="1"/>
</dbReference>
<dbReference type="PANTHER" id="PTHR13954">
    <property type="entry name" value="IRE1-RELATED"/>
    <property type="match status" value="1"/>
</dbReference>
<keyword evidence="16" id="KW-0511">Multifunctional enzyme</keyword>
<evidence type="ECO:0000256" key="9">
    <source>
        <dbReference type="ARBA" id="ARBA00022741"/>
    </source>
</evidence>
<keyword evidence="13" id="KW-0067">ATP-binding</keyword>
<dbReference type="GO" id="GO:0051082">
    <property type="term" value="F:unfolded protein binding"/>
    <property type="evidence" value="ECO:0007669"/>
    <property type="project" value="TreeGrafter"/>
</dbReference>
<dbReference type="GO" id="GO:0004521">
    <property type="term" value="F:RNA endonuclease activity"/>
    <property type="evidence" value="ECO:0007669"/>
    <property type="project" value="InterPro"/>
</dbReference>
<dbReference type="Gene3D" id="1.10.510.10">
    <property type="entry name" value="Transferase(Phosphotransferase) domain 1"/>
    <property type="match status" value="1"/>
</dbReference>
<evidence type="ECO:0000256" key="14">
    <source>
        <dbReference type="ARBA" id="ARBA00022989"/>
    </source>
</evidence>
<dbReference type="InterPro" id="IPR045133">
    <property type="entry name" value="IRE1/2-like"/>
</dbReference>
<keyword evidence="8" id="KW-0732">Signal</keyword>
<keyword evidence="24" id="KW-1185">Reference proteome</keyword>
<dbReference type="PROSITE" id="PS00108">
    <property type="entry name" value="PROTEIN_KINASE_ST"/>
    <property type="match status" value="1"/>
</dbReference>
<evidence type="ECO:0000256" key="4">
    <source>
        <dbReference type="ARBA" id="ARBA00022527"/>
    </source>
</evidence>
<evidence type="ECO:0000259" key="21">
    <source>
        <dbReference type="PROSITE" id="PS50011"/>
    </source>
</evidence>
<keyword evidence="10 23" id="KW-0418">Kinase</keyword>
<dbReference type="CTD" id="36384917"/>
<comment type="catalytic activity">
    <reaction evidence="18">
        <text>L-seryl-[protein] + ATP = O-phospho-L-seryl-[protein] + ADP + H(+)</text>
        <dbReference type="Rhea" id="RHEA:17989"/>
        <dbReference type="Rhea" id="RHEA-COMP:9863"/>
        <dbReference type="Rhea" id="RHEA-COMP:11604"/>
        <dbReference type="ChEBI" id="CHEBI:15378"/>
        <dbReference type="ChEBI" id="CHEBI:29999"/>
        <dbReference type="ChEBI" id="CHEBI:30616"/>
        <dbReference type="ChEBI" id="CHEBI:83421"/>
        <dbReference type="ChEBI" id="CHEBI:456216"/>
        <dbReference type="EC" id="2.7.11.1"/>
    </reaction>
</comment>
<dbReference type="InterPro" id="IPR008271">
    <property type="entry name" value="Ser/Thr_kinase_AS"/>
</dbReference>
<keyword evidence="11" id="KW-0378">Hydrolase</keyword>
<dbReference type="FunFam" id="3.30.200.20:FF:000077">
    <property type="entry name" value="Putative Serine/threonine-protein kinase/endoribonuclease IRE1"/>
    <property type="match status" value="1"/>
</dbReference>
<dbReference type="InterPro" id="IPR000719">
    <property type="entry name" value="Prot_kinase_dom"/>
</dbReference>
<feature type="compositionally biased region" description="Basic residues" evidence="19">
    <location>
        <begin position="702"/>
        <end position="714"/>
    </location>
</feature>
<dbReference type="Proteomes" id="UP000035682">
    <property type="component" value="Unplaced"/>
</dbReference>
<feature type="transmembrane region" description="Helical" evidence="20">
    <location>
        <begin position="174"/>
        <end position="199"/>
    </location>
</feature>
<dbReference type="PANTHER" id="PTHR13954:SF6">
    <property type="entry name" value="NON-SPECIFIC SERINE_THREONINE PROTEIN KINASE"/>
    <property type="match status" value="1"/>
</dbReference>
<dbReference type="GeneID" id="36384917"/>
<dbReference type="Pfam" id="PF06479">
    <property type="entry name" value="Ribonuc_2-5A"/>
    <property type="match status" value="1"/>
</dbReference>
<evidence type="ECO:0000256" key="16">
    <source>
        <dbReference type="ARBA" id="ARBA00023268"/>
    </source>
</evidence>
<evidence type="ECO:0000259" key="22">
    <source>
        <dbReference type="PROSITE" id="PS51392"/>
    </source>
</evidence>
<name>A0A090KW52_STRRB</name>
<sequence>MDMSMYNVLYNAILYDLNKNETKSQYYEPSLYIGRSTDAMYAIPTYISTIFDKKEITIGDKEKKSIGFKNNKEIKYVDNNKDESNYELSIGYHEIPKMFASELIPVINDLNSHIYNNKRLPYFNFNKKRKKIGISKGGIDRRTIELIEDKMNDFENDYWDIPEILHIILMKNPYILISAFIIAIFSIAIVIVICIYKIIRKSNNYETSSRTSILESSRMSNSSYYETKSSKSNLSYVSTNDNDDTHKNNTLIEGHFAIGKLQYDPKVILGRGCEGTVVYRGTFEGRNVAVKRVLSDLVKITTREINMLRESDSHVNVIRYFCSESDRTFKYIALELCDCSLATFIDKKEYRDIMLLDNLEILRQATEGVEHLHHLNIVHRDIKPQNILLSKNSQTGHVRVLISDFGLCTEGWIAPETFNSEASVTVSVDIFSLGCIYYYVLSNGKHPFGDTIKRQDNIIQGRFNLELILENDVAVHLIEAMIHNKPIFRPTAKSILSHPMFWSNDRKLQFFMDVSDRIEIETEESIIVENLEKNALFVVGRNWRNVICKYLAEDLRKFRTYKHDTVRDLLRAMRNKKHHYRELPDETKKSLGDIPDNFLQYFTLRFPKLLLHVYRVMKLCRFESVFQGYYTNTHTAFFKEPFDHLPDVYNEFDIYSNSSIFMKDNKVEGKEEGIDNYESQNIKNIQNDKKSGKNDGNYKKGGYIKRRKPFQPNK</sequence>
<protein>
    <recommendedName>
        <fullName evidence="3">non-specific serine/threonine protein kinase</fullName>
        <ecNumber evidence="3">2.7.11.1</ecNumber>
    </recommendedName>
</protein>
<dbReference type="GO" id="GO:0004674">
    <property type="term" value="F:protein serine/threonine kinase activity"/>
    <property type="evidence" value="ECO:0007669"/>
    <property type="project" value="UniProtKB-KW"/>
</dbReference>
<dbReference type="WBParaSite" id="SRAE_X000184600.1">
    <property type="protein sequence ID" value="SRAE_X000184600.1"/>
    <property type="gene ID" value="WBGene00267423"/>
</dbReference>
<dbReference type="PROSITE" id="PS50011">
    <property type="entry name" value="PROTEIN_KINASE_DOM"/>
    <property type="match status" value="1"/>
</dbReference>
<dbReference type="GO" id="GO:1990604">
    <property type="term" value="C:IRE1-TRAF2-ASK1 complex"/>
    <property type="evidence" value="ECO:0007669"/>
    <property type="project" value="TreeGrafter"/>
</dbReference>